<evidence type="ECO:0000256" key="2">
    <source>
        <dbReference type="SAM" id="MobiDB-lite"/>
    </source>
</evidence>
<sequence length="428" mass="47315">MSATIDALGELAKPEHRRDPYPFLHWLREHDPVHRTRCGFYLLSNYDDVAYALRQNAAFAVADEAAMWSDVGYGKRSRPAVKKLVAAFAAKTHPGYARLRAAIAGDMTPAQVLRLRPRILEHLGNVFDDIGPRLVAGETVDLHSEVSVPLTRSVFADLAGVPDEDREWIADAIALMTRALASDDEQVVLEADRASNAVEDHFREQVSERRASPRDDLITRLVQAHDGDELLIAIMWIMWMTGYESTISGIDRAVQAFLAHPEHRSWCDDDQSRVQRFIDETLRHDGVVLYTPVPRIAVDEVRLGSVTIPAGASVRMLIAGANRDPRVFRDPDTFDPARDPRRMLSTGTCCGTTLGRAEMAHVVTGLWQRFPTLVAAGEPRWSTTSVARRTVETLPAKLGGPRGSDGQCSHSNGRIPCPHGRAAGGRAR</sequence>
<dbReference type="PRINTS" id="PR00359">
    <property type="entry name" value="BP450"/>
</dbReference>
<dbReference type="Proteomes" id="UP001515943">
    <property type="component" value="Unassembled WGS sequence"/>
</dbReference>
<proteinExistence type="inferred from homology"/>
<comment type="caution">
    <text evidence="3">The sequence shown here is derived from an EMBL/GenBank/DDBJ whole genome shotgun (WGS) entry which is preliminary data.</text>
</comment>
<evidence type="ECO:0000313" key="3">
    <source>
        <dbReference type="EMBL" id="NKE62895.1"/>
    </source>
</evidence>
<comment type="similarity">
    <text evidence="1">Belongs to the cytochrome P450 family.</text>
</comment>
<dbReference type="InterPro" id="IPR001128">
    <property type="entry name" value="Cyt_P450"/>
</dbReference>
<name>A0ABX1FVE1_9PSEU</name>
<dbReference type="PANTHER" id="PTHR46696">
    <property type="entry name" value="P450, PUTATIVE (EUROFUNG)-RELATED"/>
    <property type="match status" value="1"/>
</dbReference>
<reference evidence="3 4" key="1">
    <citation type="submission" date="2019-08" db="EMBL/GenBank/DDBJ databases">
        <title>Lentzea from Indian Himalayas.</title>
        <authorList>
            <person name="Mandal S."/>
            <person name="Mallick Gupta A."/>
            <person name="Maiti P.K."/>
            <person name="Sarkar J."/>
            <person name="Mandal S."/>
        </authorList>
    </citation>
    <scope>NUCLEOTIDE SEQUENCE [LARGE SCALE GENOMIC DNA]</scope>
    <source>
        <strain evidence="3 4">PSKA42</strain>
    </source>
</reference>
<protein>
    <submittedName>
        <fullName evidence="3">Cytochrome P450</fullName>
    </submittedName>
</protein>
<dbReference type="InterPro" id="IPR002397">
    <property type="entry name" value="Cyt_P450_B"/>
</dbReference>
<gene>
    <name evidence="3" type="ORF">FXN61_41715</name>
</gene>
<dbReference type="SUPFAM" id="SSF48264">
    <property type="entry name" value="Cytochrome P450"/>
    <property type="match status" value="1"/>
</dbReference>
<dbReference type="PANTHER" id="PTHR46696:SF1">
    <property type="entry name" value="CYTOCHROME P450 YJIB-RELATED"/>
    <property type="match status" value="1"/>
</dbReference>
<feature type="region of interest" description="Disordered" evidence="2">
    <location>
        <begin position="395"/>
        <end position="428"/>
    </location>
</feature>
<dbReference type="Pfam" id="PF00067">
    <property type="entry name" value="p450"/>
    <property type="match status" value="1"/>
</dbReference>
<organism evidence="3 4">
    <name type="scientific">Lentzea indica</name>
    <dbReference type="NCBI Taxonomy" id="2604800"/>
    <lineage>
        <taxon>Bacteria</taxon>
        <taxon>Bacillati</taxon>
        <taxon>Actinomycetota</taxon>
        <taxon>Actinomycetes</taxon>
        <taxon>Pseudonocardiales</taxon>
        <taxon>Pseudonocardiaceae</taxon>
        <taxon>Lentzea</taxon>
    </lineage>
</organism>
<evidence type="ECO:0000256" key="1">
    <source>
        <dbReference type="ARBA" id="ARBA00010617"/>
    </source>
</evidence>
<evidence type="ECO:0000313" key="4">
    <source>
        <dbReference type="Proteomes" id="UP001515943"/>
    </source>
</evidence>
<dbReference type="RefSeq" id="WP_167979506.1">
    <property type="nucleotide sequence ID" value="NZ_VSRL01000295.1"/>
</dbReference>
<accession>A0ABX1FVE1</accession>
<dbReference type="Gene3D" id="1.10.630.10">
    <property type="entry name" value="Cytochrome P450"/>
    <property type="match status" value="1"/>
</dbReference>
<dbReference type="EMBL" id="VSRL01000295">
    <property type="protein sequence ID" value="NKE62895.1"/>
    <property type="molecule type" value="Genomic_DNA"/>
</dbReference>
<dbReference type="InterPro" id="IPR036396">
    <property type="entry name" value="Cyt_P450_sf"/>
</dbReference>
<keyword evidence="4" id="KW-1185">Reference proteome</keyword>